<dbReference type="EMBL" id="JBBPBN010000016">
    <property type="protein sequence ID" value="KAK9020995.1"/>
    <property type="molecule type" value="Genomic_DNA"/>
</dbReference>
<name>A0ABR2S6Y2_9ROSI</name>
<dbReference type="InterPro" id="IPR053151">
    <property type="entry name" value="RNase_H-like"/>
</dbReference>
<dbReference type="InterPro" id="IPR036397">
    <property type="entry name" value="RNaseH_sf"/>
</dbReference>
<reference evidence="3 4" key="1">
    <citation type="journal article" date="2024" name="G3 (Bethesda)">
        <title>Genome assembly of Hibiscus sabdariffa L. provides insights into metabolisms of medicinal natural products.</title>
        <authorList>
            <person name="Kim T."/>
        </authorList>
    </citation>
    <scope>NUCLEOTIDE SEQUENCE [LARGE SCALE GENOMIC DNA]</scope>
    <source>
        <strain evidence="3">TK-2024</strain>
        <tissue evidence="3">Old leaves</tissue>
    </source>
</reference>
<dbReference type="Pfam" id="PF13456">
    <property type="entry name" value="RVT_3"/>
    <property type="match status" value="1"/>
</dbReference>
<evidence type="ECO:0000313" key="3">
    <source>
        <dbReference type="EMBL" id="KAK9020995.1"/>
    </source>
</evidence>
<protein>
    <submittedName>
        <fullName evidence="3">Uncharacterized protein</fullName>
    </submittedName>
</protein>
<dbReference type="Proteomes" id="UP001396334">
    <property type="component" value="Unassembled WGS sequence"/>
</dbReference>
<keyword evidence="4" id="KW-1185">Reference proteome</keyword>
<dbReference type="Pfam" id="PF13966">
    <property type="entry name" value="zf-RVT"/>
    <property type="match status" value="1"/>
</dbReference>
<evidence type="ECO:0000313" key="4">
    <source>
        <dbReference type="Proteomes" id="UP001396334"/>
    </source>
</evidence>
<feature type="domain" description="Reverse transcriptase zinc-binding" evidence="2">
    <location>
        <begin position="46"/>
        <end position="116"/>
    </location>
</feature>
<dbReference type="CDD" id="cd06222">
    <property type="entry name" value="RNase_H_like"/>
    <property type="match status" value="1"/>
</dbReference>
<proteinExistence type="predicted"/>
<gene>
    <name evidence="3" type="ORF">V6N11_011006</name>
</gene>
<dbReference type="SUPFAM" id="SSF53098">
    <property type="entry name" value="Ribonuclease H-like"/>
    <property type="match status" value="1"/>
</dbReference>
<dbReference type="Gene3D" id="3.30.420.10">
    <property type="entry name" value="Ribonuclease H-like superfamily/Ribonuclease H"/>
    <property type="match status" value="1"/>
</dbReference>
<feature type="domain" description="RNase H type-1" evidence="1">
    <location>
        <begin position="175"/>
        <end position="293"/>
    </location>
</feature>
<comment type="caution">
    <text evidence="3">The sequence shown here is derived from an EMBL/GenBank/DDBJ whole genome shotgun (WGS) entry which is preliminary data.</text>
</comment>
<dbReference type="InterPro" id="IPR026960">
    <property type="entry name" value="RVT-Znf"/>
</dbReference>
<dbReference type="PANTHER" id="PTHR47723">
    <property type="entry name" value="OS05G0353850 PROTEIN"/>
    <property type="match status" value="1"/>
</dbReference>
<sequence length="300" mass="33786">MHFADMLQGDGNWNTSRLSALLDPVVVPYVIGVPPPSLDDTRDMDACDPKWACIWSLPVTQRIRMFLWLVLRQRLLTNGERVRRGLSFDPSCSCCGCYNETILHILRDCPPVRSFWQSIIPQADHECFFGASLEHWIVSNIKATRAFGRDTPPWSLFFSTFIWQTAPPHDWVSLNTDAAVSSSYNFGAISGVLRGLTGDWLCGYCKFVGVVSPLNAELWSILEGLNMAWTMGFPRVQVQSDCSVAIRLILDPMAASSSSGLVRRISALQNRPWSLRFLWVPRETNMVVDGLSKLPSMHDF</sequence>
<evidence type="ECO:0000259" key="2">
    <source>
        <dbReference type="Pfam" id="PF13966"/>
    </source>
</evidence>
<evidence type="ECO:0000259" key="1">
    <source>
        <dbReference type="Pfam" id="PF13456"/>
    </source>
</evidence>
<organism evidence="3 4">
    <name type="scientific">Hibiscus sabdariffa</name>
    <name type="common">roselle</name>
    <dbReference type="NCBI Taxonomy" id="183260"/>
    <lineage>
        <taxon>Eukaryota</taxon>
        <taxon>Viridiplantae</taxon>
        <taxon>Streptophyta</taxon>
        <taxon>Embryophyta</taxon>
        <taxon>Tracheophyta</taxon>
        <taxon>Spermatophyta</taxon>
        <taxon>Magnoliopsida</taxon>
        <taxon>eudicotyledons</taxon>
        <taxon>Gunneridae</taxon>
        <taxon>Pentapetalae</taxon>
        <taxon>rosids</taxon>
        <taxon>malvids</taxon>
        <taxon>Malvales</taxon>
        <taxon>Malvaceae</taxon>
        <taxon>Malvoideae</taxon>
        <taxon>Hibiscus</taxon>
    </lineage>
</organism>
<dbReference type="PANTHER" id="PTHR47723:SF19">
    <property type="entry name" value="POLYNUCLEOTIDYL TRANSFERASE, RIBONUCLEASE H-LIKE SUPERFAMILY PROTEIN"/>
    <property type="match status" value="1"/>
</dbReference>
<dbReference type="InterPro" id="IPR002156">
    <property type="entry name" value="RNaseH_domain"/>
</dbReference>
<accession>A0ABR2S6Y2</accession>
<dbReference type="InterPro" id="IPR012337">
    <property type="entry name" value="RNaseH-like_sf"/>
</dbReference>
<dbReference type="InterPro" id="IPR044730">
    <property type="entry name" value="RNase_H-like_dom_plant"/>
</dbReference>